<keyword evidence="2" id="KW-1133">Transmembrane helix</keyword>
<dbReference type="EMBL" id="UOFE01000030">
    <property type="protein sequence ID" value="VAW52732.1"/>
    <property type="molecule type" value="Genomic_DNA"/>
</dbReference>
<keyword evidence="2" id="KW-0812">Transmembrane</keyword>
<feature type="coiled-coil region" evidence="1">
    <location>
        <begin position="134"/>
        <end position="161"/>
    </location>
</feature>
<dbReference type="PANTHER" id="PTHR37691">
    <property type="entry name" value="BLR3518 PROTEIN"/>
    <property type="match status" value="1"/>
</dbReference>
<keyword evidence="2" id="KW-0472">Membrane</keyword>
<evidence type="ECO:0000313" key="3">
    <source>
        <dbReference type="EMBL" id="VAW52732.1"/>
    </source>
</evidence>
<evidence type="ECO:0000256" key="2">
    <source>
        <dbReference type="SAM" id="Phobius"/>
    </source>
</evidence>
<organism evidence="3">
    <name type="scientific">hydrothermal vent metagenome</name>
    <dbReference type="NCBI Taxonomy" id="652676"/>
    <lineage>
        <taxon>unclassified sequences</taxon>
        <taxon>metagenomes</taxon>
        <taxon>ecological metagenomes</taxon>
    </lineage>
</organism>
<dbReference type="SUPFAM" id="SSF75169">
    <property type="entry name" value="DsrEFH-like"/>
    <property type="match status" value="1"/>
</dbReference>
<keyword evidence="1" id="KW-0175">Coiled coil</keyword>
<dbReference type="Gene3D" id="3.40.1260.10">
    <property type="entry name" value="DsrEFH-like"/>
    <property type="match status" value="1"/>
</dbReference>
<dbReference type="AlphaFoldDB" id="A0A3B0WNI4"/>
<dbReference type="PANTHER" id="PTHR37691:SF1">
    <property type="entry name" value="BLR3518 PROTEIN"/>
    <property type="match status" value="1"/>
</dbReference>
<dbReference type="InterPro" id="IPR027396">
    <property type="entry name" value="DsrEFH-like"/>
</dbReference>
<sequence length="241" mass="26759">MTDEKIITEAQLHAYIDHELLGNEQTETLNLISESPELSKTVNEMRHDMDMVAMAYRNLPEKRSAAILSKGKNKQPMHYVAVAAAVLLILGTTGMFITSPKNNSISPIFTAVDDFNPAILNADKILIHVSTLDNNRVVKALNKLEEILEAANTNQSDVKLEFIANANGLGVLRQGSPYADKIKSLSKKFQNVEFMACGIAMETVRLKENREVKLLPEAKIIPAALNEILEKLEAGWIYVRS</sequence>
<accession>A0A3B0WNI4</accession>
<reference evidence="3" key="1">
    <citation type="submission" date="2018-06" db="EMBL/GenBank/DDBJ databases">
        <authorList>
            <person name="Zhirakovskaya E."/>
        </authorList>
    </citation>
    <scope>NUCLEOTIDE SEQUENCE</scope>
</reference>
<proteinExistence type="predicted"/>
<name>A0A3B0WNI4_9ZZZZ</name>
<gene>
    <name evidence="3" type="ORF">MNBD_GAMMA05-527</name>
</gene>
<feature type="transmembrane region" description="Helical" evidence="2">
    <location>
        <begin position="79"/>
        <end position="97"/>
    </location>
</feature>
<protein>
    <submittedName>
        <fullName evidence="3">Uncharacterized protein</fullName>
    </submittedName>
</protein>
<evidence type="ECO:0000256" key="1">
    <source>
        <dbReference type="SAM" id="Coils"/>
    </source>
</evidence>